<accession>A0ABU0TSG7</accession>
<dbReference type="PROSITE" id="PS51257">
    <property type="entry name" value="PROKAR_LIPOPROTEIN"/>
    <property type="match status" value="1"/>
</dbReference>
<evidence type="ECO:0000256" key="1">
    <source>
        <dbReference type="SAM" id="SignalP"/>
    </source>
</evidence>
<organism evidence="2 3">
    <name type="scientific">Microbacterium trichothecenolyticum</name>
    <name type="common">Aureobacterium trichothecenolyticum</name>
    <dbReference type="NCBI Taxonomy" id="69370"/>
    <lineage>
        <taxon>Bacteria</taxon>
        <taxon>Bacillati</taxon>
        <taxon>Actinomycetota</taxon>
        <taxon>Actinomycetes</taxon>
        <taxon>Micrococcales</taxon>
        <taxon>Microbacteriaceae</taxon>
        <taxon>Microbacterium</taxon>
    </lineage>
</organism>
<gene>
    <name evidence="2" type="ORF">QE412_001194</name>
</gene>
<keyword evidence="1" id="KW-0732">Signal</keyword>
<feature type="chain" id="PRO_5045842473" evidence="1">
    <location>
        <begin position="22"/>
        <end position="287"/>
    </location>
</feature>
<dbReference type="RefSeq" id="WP_307481199.1">
    <property type="nucleotide sequence ID" value="NZ_JAUTBF010000001.1"/>
</dbReference>
<feature type="signal peptide" evidence="1">
    <location>
        <begin position="1"/>
        <end position="21"/>
    </location>
</feature>
<comment type="caution">
    <text evidence="2">The sequence shown here is derived from an EMBL/GenBank/DDBJ whole genome shotgun (WGS) entry which is preliminary data.</text>
</comment>
<reference evidence="2 3" key="1">
    <citation type="submission" date="2023-07" db="EMBL/GenBank/DDBJ databases">
        <title>Functional and genomic diversity of the sorghum phyllosphere microbiome.</title>
        <authorList>
            <person name="Shade A."/>
        </authorList>
    </citation>
    <scope>NUCLEOTIDE SEQUENCE [LARGE SCALE GENOMIC DNA]</scope>
    <source>
        <strain evidence="2 3">SORGH_AS_1207</strain>
    </source>
</reference>
<proteinExistence type="predicted"/>
<keyword evidence="3" id="KW-1185">Reference proteome</keyword>
<name>A0ABU0TSG7_MICTR</name>
<sequence length="287" mass="31134">MKRLATAAALVITVLSVSACAPSPSEGEGLQELPDVSIEGYESVSAVMDYETGTVQLPLDQYSLQSPAVQTKTLQAIATRTDACLEDLGFHTVSERVDWTPFPAAENRRYGVWSVERASRFGYGAPEDVGINTLRVNTLDLGVEFNEAFASCNQEAVSALQPQIDFLQAPNIDYRIRSQAERRAESSAEGAQAREQWQNCMKERGIVLDATSGFPSQQYNQQGKEAEIAAATTQAECASQTGAIQTLFDLQARYEAAFIDSQAAAVQEFAAARETVLSTFNDVIAGR</sequence>
<evidence type="ECO:0000313" key="3">
    <source>
        <dbReference type="Proteomes" id="UP001226691"/>
    </source>
</evidence>
<evidence type="ECO:0000313" key="2">
    <source>
        <dbReference type="EMBL" id="MDQ1122621.1"/>
    </source>
</evidence>
<dbReference type="Proteomes" id="UP001226691">
    <property type="component" value="Unassembled WGS sequence"/>
</dbReference>
<protein>
    <submittedName>
        <fullName evidence="2">Uncharacterized protein</fullName>
    </submittedName>
</protein>
<dbReference type="EMBL" id="JAUTBF010000001">
    <property type="protein sequence ID" value="MDQ1122621.1"/>
    <property type="molecule type" value="Genomic_DNA"/>
</dbReference>